<dbReference type="Gene3D" id="3.40.1410.10">
    <property type="entry name" value="Chorismate lyase-like"/>
    <property type="match status" value="1"/>
</dbReference>
<keyword evidence="4" id="KW-0238">DNA-binding</keyword>
<keyword evidence="2" id="KW-0369">Histidine metabolism</keyword>
<dbReference type="Gene3D" id="1.10.10.10">
    <property type="entry name" value="Winged helix-like DNA-binding domain superfamily/Winged helix DNA-binding domain"/>
    <property type="match status" value="1"/>
</dbReference>
<dbReference type="InterPro" id="IPR036390">
    <property type="entry name" value="WH_DNA-bd_sf"/>
</dbReference>
<dbReference type="EMBL" id="UASO01000012">
    <property type="protein sequence ID" value="SQC88589.1"/>
    <property type="molecule type" value="Genomic_DNA"/>
</dbReference>
<keyword evidence="5" id="KW-0804">Transcription</keyword>
<dbReference type="Pfam" id="PF07702">
    <property type="entry name" value="UTRA"/>
    <property type="match status" value="1"/>
</dbReference>
<evidence type="ECO:0000256" key="3">
    <source>
        <dbReference type="ARBA" id="ARBA00023015"/>
    </source>
</evidence>
<dbReference type="PANTHER" id="PTHR44846">
    <property type="entry name" value="MANNOSYL-D-GLYCERATE TRANSPORT/METABOLISM SYSTEM REPRESSOR MNGR-RELATED"/>
    <property type="match status" value="1"/>
</dbReference>
<evidence type="ECO:0000256" key="7">
    <source>
        <dbReference type="ARBA" id="ARBA00060686"/>
    </source>
</evidence>
<dbReference type="FunFam" id="3.40.1410.10:FF:000004">
    <property type="entry name" value="Histidine utilization repressor"/>
    <property type="match status" value="1"/>
</dbReference>
<keyword evidence="3" id="KW-0805">Transcription regulation</keyword>
<dbReference type="FunFam" id="1.10.10.10:FF:000079">
    <property type="entry name" value="GntR family transcriptional regulator"/>
    <property type="match status" value="1"/>
</dbReference>
<dbReference type="PANTHER" id="PTHR44846:SF16">
    <property type="entry name" value="TRANSCRIPTIONAL REGULATOR PHNF-RELATED"/>
    <property type="match status" value="1"/>
</dbReference>
<dbReference type="GO" id="GO:0006547">
    <property type="term" value="P:L-histidine metabolic process"/>
    <property type="evidence" value="ECO:0007669"/>
    <property type="project" value="UniProtKB-UniRule"/>
</dbReference>
<dbReference type="InterPro" id="IPR000524">
    <property type="entry name" value="Tscrpt_reg_HTH_GntR"/>
</dbReference>
<evidence type="ECO:0000313" key="11">
    <source>
        <dbReference type="EMBL" id="SQC88589.1"/>
    </source>
</evidence>
<evidence type="ECO:0000256" key="5">
    <source>
        <dbReference type="ARBA" id="ARBA00023163"/>
    </source>
</evidence>
<protein>
    <recommendedName>
        <fullName evidence="8 9">Histidine utilization repressor</fullName>
    </recommendedName>
</protein>
<evidence type="ECO:0000256" key="6">
    <source>
        <dbReference type="ARBA" id="ARBA00058362"/>
    </source>
</evidence>
<organism evidence="11 12">
    <name type="scientific">Klebsiella pneumoniae</name>
    <dbReference type="NCBI Taxonomy" id="573"/>
    <lineage>
        <taxon>Bacteria</taxon>
        <taxon>Pseudomonadati</taxon>
        <taxon>Pseudomonadota</taxon>
        <taxon>Gammaproteobacteria</taxon>
        <taxon>Enterobacterales</taxon>
        <taxon>Enterobacteriaceae</taxon>
        <taxon>Klebsiella/Raoultella group</taxon>
        <taxon>Klebsiella</taxon>
        <taxon>Klebsiella pneumoniae complex</taxon>
    </lineage>
</organism>
<feature type="domain" description="HTH gntR-type" evidence="10">
    <location>
        <begin position="11"/>
        <end position="79"/>
    </location>
</feature>
<evidence type="ECO:0000256" key="2">
    <source>
        <dbReference type="ARBA" id="ARBA00022808"/>
    </source>
</evidence>
<sequence>MFAQQPRSAPAPFYEKVKQAISEKIHSGVWRPHDRIPSEAELVDQFGFSRMTINRALRELTDEGLLVRLQGVGTFVAEPKGQSALFEVRSIAAEIVARHHQHRCEVLLLEETRADHIQATALSVPEGTRIFHSLMVHYENEVPVQIEDRCVNAAVVPDYLHQDYTATTPHDYLSLIAPLTEGEHIVEAVQATAEECALLHIHAHDPCLLIRRRTWSTTHIVSHARLLFPGSRYRLQGRFGLLIHAGVSKT</sequence>
<dbReference type="InterPro" id="IPR050679">
    <property type="entry name" value="Bact_HTH_transcr_reg"/>
</dbReference>
<keyword evidence="1" id="KW-0678">Repressor</keyword>
<dbReference type="GO" id="GO:0003677">
    <property type="term" value="F:DNA binding"/>
    <property type="evidence" value="ECO:0007669"/>
    <property type="project" value="UniProtKB-UniRule"/>
</dbReference>
<dbReference type="InterPro" id="IPR028978">
    <property type="entry name" value="Chorismate_lyase_/UTRA_dom_sf"/>
</dbReference>
<evidence type="ECO:0000256" key="1">
    <source>
        <dbReference type="ARBA" id="ARBA00022491"/>
    </source>
</evidence>
<dbReference type="NCBIfam" id="TIGR02018">
    <property type="entry name" value="his_ut_repres"/>
    <property type="match status" value="1"/>
</dbReference>
<dbReference type="GO" id="GO:0045892">
    <property type="term" value="P:negative regulation of DNA-templated transcription"/>
    <property type="evidence" value="ECO:0007669"/>
    <property type="project" value="UniProtKB-UniRule"/>
</dbReference>
<evidence type="ECO:0000256" key="9">
    <source>
        <dbReference type="NCBIfam" id="TIGR02018"/>
    </source>
</evidence>
<dbReference type="Proteomes" id="UP000250675">
    <property type="component" value="Unassembled WGS sequence"/>
</dbReference>
<gene>
    <name evidence="11" type="primary">yvoA_2</name>
    <name evidence="11" type="ORF">NCTC9645_06740</name>
</gene>
<name>A0A2X3KQ44_KLEPN</name>
<comment type="function">
    <text evidence="6">Repressor which binds to the hutP region in the histidine utilization (hut) operon. It blocks the expression of all the hut genes in the absence of inducer.</text>
</comment>
<dbReference type="SMART" id="SM00866">
    <property type="entry name" value="UTRA"/>
    <property type="match status" value="1"/>
</dbReference>
<evidence type="ECO:0000256" key="8">
    <source>
        <dbReference type="ARBA" id="ARBA00071620"/>
    </source>
</evidence>
<dbReference type="SUPFAM" id="SSF64288">
    <property type="entry name" value="Chorismate lyase-like"/>
    <property type="match status" value="1"/>
</dbReference>
<dbReference type="PROSITE" id="PS50949">
    <property type="entry name" value="HTH_GNTR"/>
    <property type="match status" value="1"/>
</dbReference>
<dbReference type="SMART" id="SM00345">
    <property type="entry name" value="HTH_GNTR"/>
    <property type="match status" value="1"/>
</dbReference>
<dbReference type="Pfam" id="PF00392">
    <property type="entry name" value="GntR"/>
    <property type="match status" value="1"/>
</dbReference>
<evidence type="ECO:0000256" key="4">
    <source>
        <dbReference type="ARBA" id="ARBA00023125"/>
    </source>
</evidence>
<reference evidence="11 12" key="1">
    <citation type="submission" date="2018-06" db="EMBL/GenBank/DDBJ databases">
        <authorList>
            <consortium name="Pathogen Informatics"/>
            <person name="Doyle S."/>
        </authorList>
    </citation>
    <scope>NUCLEOTIDE SEQUENCE [LARGE SCALE GENOMIC DNA]</scope>
    <source>
        <strain evidence="11 12">NCTC9645</strain>
    </source>
</reference>
<accession>A0A2X3KQ44</accession>
<dbReference type="InterPro" id="IPR011663">
    <property type="entry name" value="UTRA"/>
</dbReference>
<evidence type="ECO:0000313" key="12">
    <source>
        <dbReference type="Proteomes" id="UP000250675"/>
    </source>
</evidence>
<dbReference type="AlphaFoldDB" id="A0A2X3KQ44"/>
<evidence type="ECO:0000259" key="10">
    <source>
        <dbReference type="PROSITE" id="PS50949"/>
    </source>
</evidence>
<dbReference type="GO" id="GO:0003700">
    <property type="term" value="F:DNA-binding transcription factor activity"/>
    <property type="evidence" value="ECO:0007669"/>
    <property type="project" value="UniProtKB-UniRule"/>
</dbReference>
<dbReference type="InterPro" id="IPR010248">
    <property type="entry name" value="His_ut_repres"/>
</dbReference>
<comment type="pathway">
    <text evidence="7">Amino-acid degradation; L-histidine degradation into L-glutamate [regulation].</text>
</comment>
<dbReference type="InterPro" id="IPR036388">
    <property type="entry name" value="WH-like_DNA-bd_sf"/>
</dbReference>
<proteinExistence type="predicted"/>
<dbReference type="SUPFAM" id="SSF46785">
    <property type="entry name" value="Winged helix' DNA-binding domain"/>
    <property type="match status" value="1"/>
</dbReference>
<dbReference type="PRINTS" id="PR00035">
    <property type="entry name" value="HTHGNTR"/>
</dbReference>
<dbReference type="CDD" id="cd07377">
    <property type="entry name" value="WHTH_GntR"/>
    <property type="match status" value="1"/>
</dbReference>
<dbReference type="NCBIfam" id="NF011575">
    <property type="entry name" value="PRK14999.1"/>
    <property type="match status" value="1"/>
</dbReference>